<dbReference type="Pfam" id="PF02518">
    <property type="entry name" value="HATPase_c"/>
    <property type="match status" value="1"/>
</dbReference>
<dbReference type="SMART" id="SM00388">
    <property type="entry name" value="HisKA"/>
    <property type="match status" value="1"/>
</dbReference>
<feature type="modified residue" description="4-aspartylphosphate" evidence="9">
    <location>
        <position position="53"/>
    </location>
</feature>
<dbReference type="KEGG" id="dvm:DvMF_1773"/>
<evidence type="ECO:0000256" key="10">
    <source>
        <dbReference type="SAM" id="MobiDB-lite"/>
    </source>
</evidence>
<protein>
    <recommendedName>
        <fullName evidence="2">histidine kinase</fullName>
        <ecNumber evidence="2">2.7.13.3</ecNumber>
    </recommendedName>
</protein>
<dbReference type="InterPro" id="IPR004358">
    <property type="entry name" value="Sig_transdc_His_kin-like_C"/>
</dbReference>
<dbReference type="SUPFAM" id="SSF47384">
    <property type="entry name" value="Homodimeric domain of signal transducing histidine kinase"/>
    <property type="match status" value="1"/>
</dbReference>
<dbReference type="InterPro" id="IPR011006">
    <property type="entry name" value="CheY-like_superfamily"/>
</dbReference>
<dbReference type="SUPFAM" id="SSF52172">
    <property type="entry name" value="CheY-like"/>
    <property type="match status" value="1"/>
</dbReference>
<evidence type="ECO:0000256" key="4">
    <source>
        <dbReference type="ARBA" id="ARBA00022679"/>
    </source>
</evidence>
<evidence type="ECO:0000256" key="7">
    <source>
        <dbReference type="ARBA" id="ARBA00022840"/>
    </source>
</evidence>
<comment type="catalytic activity">
    <reaction evidence="1">
        <text>ATP + protein L-histidine = ADP + protein N-phospho-L-histidine.</text>
        <dbReference type="EC" id="2.7.13.3"/>
    </reaction>
</comment>
<keyword evidence="6 13" id="KW-0418">Kinase</keyword>
<dbReference type="Gene3D" id="3.30.565.10">
    <property type="entry name" value="Histidine kinase-like ATPase, C-terminal domain"/>
    <property type="match status" value="1"/>
</dbReference>
<proteinExistence type="predicted"/>
<dbReference type="InterPro" id="IPR036890">
    <property type="entry name" value="HATPase_C_sf"/>
</dbReference>
<dbReference type="eggNOG" id="COG4191">
    <property type="taxonomic scope" value="Bacteria"/>
</dbReference>
<keyword evidence="5" id="KW-0547">Nucleotide-binding</keyword>
<dbReference type="STRING" id="883.DvMF_1773"/>
<keyword evidence="8" id="KW-0902">Two-component regulatory system</keyword>
<dbReference type="SMART" id="SM00448">
    <property type="entry name" value="REC"/>
    <property type="match status" value="1"/>
</dbReference>
<organism evidence="13">
    <name type="scientific">Nitratidesulfovibrio vulgaris (strain DSM 19637 / Miyazaki F)</name>
    <name type="common">Desulfovibrio vulgaris</name>
    <dbReference type="NCBI Taxonomy" id="883"/>
    <lineage>
        <taxon>Bacteria</taxon>
        <taxon>Pseudomonadati</taxon>
        <taxon>Thermodesulfobacteriota</taxon>
        <taxon>Desulfovibrionia</taxon>
        <taxon>Desulfovibrionales</taxon>
        <taxon>Desulfovibrionaceae</taxon>
        <taxon>Nitratidesulfovibrio</taxon>
    </lineage>
</organism>
<dbReference type="GO" id="GO:0005524">
    <property type="term" value="F:ATP binding"/>
    <property type="evidence" value="ECO:0007669"/>
    <property type="project" value="UniProtKB-KW"/>
</dbReference>
<dbReference type="PANTHER" id="PTHR43065">
    <property type="entry name" value="SENSOR HISTIDINE KINASE"/>
    <property type="match status" value="1"/>
</dbReference>
<evidence type="ECO:0000313" key="13">
    <source>
        <dbReference type="EMBL" id="ACL08718.1"/>
    </source>
</evidence>
<feature type="domain" description="Histidine kinase" evidence="11">
    <location>
        <begin position="145"/>
        <end position="396"/>
    </location>
</feature>
<dbReference type="InterPro" id="IPR005467">
    <property type="entry name" value="His_kinase_dom"/>
</dbReference>
<feature type="domain" description="Response regulatory" evidence="12">
    <location>
        <begin position="3"/>
        <end position="118"/>
    </location>
</feature>
<dbReference type="PROSITE" id="PS50110">
    <property type="entry name" value="RESPONSE_REGULATORY"/>
    <property type="match status" value="1"/>
</dbReference>
<dbReference type="PANTHER" id="PTHR43065:SF46">
    <property type="entry name" value="C4-DICARBOXYLATE TRANSPORT SENSOR PROTEIN DCTB"/>
    <property type="match status" value="1"/>
</dbReference>
<dbReference type="AlphaFoldDB" id="B8DM74"/>
<dbReference type="Gene3D" id="1.10.287.130">
    <property type="match status" value="1"/>
</dbReference>
<dbReference type="EC" id="2.7.13.3" evidence="2"/>
<dbReference type="GO" id="GO:0000155">
    <property type="term" value="F:phosphorelay sensor kinase activity"/>
    <property type="evidence" value="ECO:0007669"/>
    <property type="project" value="InterPro"/>
</dbReference>
<dbReference type="Pfam" id="PF00512">
    <property type="entry name" value="HisKA"/>
    <property type="match status" value="1"/>
</dbReference>
<evidence type="ECO:0000259" key="12">
    <source>
        <dbReference type="PROSITE" id="PS50110"/>
    </source>
</evidence>
<dbReference type="PROSITE" id="PS50109">
    <property type="entry name" value="HIS_KIN"/>
    <property type="match status" value="1"/>
</dbReference>
<evidence type="ECO:0000256" key="6">
    <source>
        <dbReference type="ARBA" id="ARBA00022777"/>
    </source>
</evidence>
<dbReference type="InterPro" id="IPR001789">
    <property type="entry name" value="Sig_transdc_resp-reg_receiver"/>
</dbReference>
<dbReference type="HOGENOM" id="CLU_000445_114_72_7"/>
<accession>B8DM74</accession>
<dbReference type="SMART" id="SM00387">
    <property type="entry name" value="HATPase_c"/>
    <property type="match status" value="1"/>
</dbReference>
<feature type="compositionally biased region" description="Low complexity" evidence="10">
    <location>
        <begin position="295"/>
        <end position="311"/>
    </location>
</feature>
<dbReference type="CDD" id="cd00082">
    <property type="entry name" value="HisKA"/>
    <property type="match status" value="1"/>
</dbReference>
<dbReference type="Pfam" id="PF00072">
    <property type="entry name" value="Response_reg"/>
    <property type="match status" value="1"/>
</dbReference>
<keyword evidence="7" id="KW-0067">ATP-binding</keyword>
<dbReference type="EMBL" id="CP001197">
    <property type="protein sequence ID" value="ACL08718.1"/>
    <property type="molecule type" value="Genomic_DNA"/>
</dbReference>
<evidence type="ECO:0000256" key="5">
    <source>
        <dbReference type="ARBA" id="ARBA00022741"/>
    </source>
</evidence>
<evidence type="ECO:0000256" key="3">
    <source>
        <dbReference type="ARBA" id="ARBA00022553"/>
    </source>
</evidence>
<evidence type="ECO:0000259" key="11">
    <source>
        <dbReference type="PROSITE" id="PS50109"/>
    </source>
</evidence>
<dbReference type="PRINTS" id="PR00344">
    <property type="entry name" value="BCTRLSENSOR"/>
</dbReference>
<keyword evidence="3 9" id="KW-0597">Phosphoprotein</keyword>
<evidence type="ECO:0000256" key="2">
    <source>
        <dbReference type="ARBA" id="ARBA00012438"/>
    </source>
</evidence>
<feature type="region of interest" description="Disordered" evidence="10">
    <location>
        <begin position="295"/>
        <end position="327"/>
    </location>
</feature>
<reference evidence="13" key="1">
    <citation type="submission" date="2008-10" db="EMBL/GenBank/DDBJ databases">
        <title>Complete sequence of Desulfovibrio vulgaris str. 'Miyazaki F'.</title>
        <authorList>
            <person name="Lucas S."/>
            <person name="Copeland A."/>
            <person name="Lapidus A."/>
            <person name="Glavina del Rio T."/>
            <person name="Dalin E."/>
            <person name="Tice H."/>
            <person name="Bruce D."/>
            <person name="Goodwin L."/>
            <person name="Pitluck S."/>
            <person name="Sims D."/>
            <person name="Brettin T."/>
            <person name="Detter J.C."/>
            <person name="Han C."/>
            <person name="Larimer F."/>
            <person name="Land M."/>
            <person name="Hauser L."/>
            <person name="Kyrpides N."/>
            <person name="Mikhailova N."/>
            <person name="Hazen T.C."/>
            <person name="Richardson P."/>
        </authorList>
    </citation>
    <scope>NUCLEOTIDE SEQUENCE</scope>
    <source>
        <strain evidence="13">Miyazaki F</strain>
    </source>
</reference>
<evidence type="ECO:0000256" key="1">
    <source>
        <dbReference type="ARBA" id="ARBA00000085"/>
    </source>
</evidence>
<name>B8DM74_NITV9</name>
<dbReference type="InterPro" id="IPR003594">
    <property type="entry name" value="HATPase_dom"/>
</dbReference>
<dbReference type="eggNOG" id="COG0745">
    <property type="taxonomic scope" value="Bacteria"/>
</dbReference>
<dbReference type="InterPro" id="IPR036097">
    <property type="entry name" value="HisK_dim/P_sf"/>
</dbReference>
<sequence length="408" mass="43449">MMRALLVDDETAFAELLAERLRARGIAVRTAYDAESALALLDAGEEFDVAVLDVCLPGASGIDLLRRMKARLPLVEALMLTGSSDVRSAVEGMRHGAFNYLLKPADIDDLVRELRAAHERKLRQEENARMIEAGKLASIGRLAEGVAHEINNPVNIMTNAAGWIEDLLDEPDLASSPHAAEMRRSVVKIKAQSRRVREITRKLLFFGKGLDPRPGPVRMADLLGEALRLLADRAADLGVAVRLDVPPDTPLLVAPPVELRQVFVHVAENALDAVEYAQPPVAERELAVTVRVEFPPSASSAPPESAASAPPSSGPSPSSPPSGGEMCIAFHDTGHGIASEVLPHVFEPFFSTRPVGRGMGLGLSVAVGVITALGGFIDIDSQPGDTTVTLRLPLPETPAEAAPPTCQG</sequence>
<evidence type="ECO:0000256" key="8">
    <source>
        <dbReference type="ARBA" id="ARBA00023012"/>
    </source>
</evidence>
<evidence type="ECO:0000256" key="9">
    <source>
        <dbReference type="PROSITE-ProRule" id="PRU00169"/>
    </source>
</evidence>
<keyword evidence="4" id="KW-0808">Transferase</keyword>
<dbReference type="InterPro" id="IPR003661">
    <property type="entry name" value="HisK_dim/P_dom"/>
</dbReference>
<dbReference type="SUPFAM" id="SSF55874">
    <property type="entry name" value="ATPase domain of HSP90 chaperone/DNA topoisomerase II/histidine kinase"/>
    <property type="match status" value="1"/>
</dbReference>
<gene>
    <name evidence="13" type="ordered locus">DvMF_1773</name>
</gene>
<dbReference type="Gene3D" id="3.40.50.2300">
    <property type="match status" value="1"/>
</dbReference>